<gene>
    <name evidence="2" type="ORF">H9Q64_12300</name>
</gene>
<dbReference type="EMBL" id="CP060804">
    <property type="protein sequence ID" value="QNP37238.1"/>
    <property type="molecule type" value="Genomic_DNA"/>
</dbReference>
<dbReference type="InterPro" id="IPR010982">
    <property type="entry name" value="Lambda_DNA-bd_dom_sf"/>
</dbReference>
<dbReference type="GO" id="GO:0003677">
    <property type="term" value="F:DNA binding"/>
    <property type="evidence" value="ECO:0007669"/>
    <property type="project" value="UniProtKB-KW"/>
</dbReference>
<dbReference type="InterPro" id="IPR001387">
    <property type="entry name" value="Cro/C1-type_HTH"/>
</dbReference>
<dbReference type="CDD" id="cd00093">
    <property type="entry name" value="HTH_XRE"/>
    <property type="match status" value="1"/>
</dbReference>
<dbReference type="PANTHER" id="PTHR46558">
    <property type="entry name" value="TRACRIPTIONAL REGULATORY PROTEIN-RELATED-RELATED"/>
    <property type="match status" value="1"/>
</dbReference>
<evidence type="ECO:0000313" key="2">
    <source>
        <dbReference type="EMBL" id="QNP37238.1"/>
    </source>
</evidence>
<keyword evidence="1" id="KW-0238">DNA-binding</keyword>
<dbReference type="Pfam" id="PF12844">
    <property type="entry name" value="HTH_19"/>
    <property type="match status" value="1"/>
</dbReference>
<dbReference type="PANTHER" id="PTHR46558:SF11">
    <property type="entry name" value="HTH-TYPE TRANSCRIPTIONAL REGULATOR XRE"/>
    <property type="match status" value="1"/>
</dbReference>
<dbReference type="AlphaFoldDB" id="A0A6B1XUG4"/>
<sequence length="162" mass="19007">MLLLRYRNEVFKIETMGERIKRLRLEKNLTQEELASKFGLKRAAINKYEKGNVENMKRSVIEDMSKFFGVSPSYLMALDDSTSSIEEVFNKLDPSRQEKVFNYAKAQLNEQTSEKITMLHHKKEDSDEEIIDLAAHSEIDGRVYTDEEIRSIRDHLDQFLND</sequence>
<accession>A0A6B1XUG4</accession>
<dbReference type="SUPFAM" id="SSF47413">
    <property type="entry name" value="lambda repressor-like DNA-binding domains"/>
    <property type="match status" value="1"/>
</dbReference>
<proteinExistence type="predicted"/>
<dbReference type="Proteomes" id="UP000516122">
    <property type="component" value="Chromosome"/>
</dbReference>
<protein>
    <submittedName>
        <fullName evidence="2">Helix-turn-helix transcriptional regulator</fullName>
    </submittedName>
</protein>
<name>A0A6B1XUG4_ENTFL</name>
<reference evidence="2 3" key="1">
    <citation type="submission" date="2020-08" db="EMBL/GenBank/DDBJ databases">
        <title>Enterococcus faecalis SF28073 genome assembly.</title>
        <authorList>
            <person name="Duerkop B.A."/>
            <person name="Johnson C.N."/>
        </authorList>
    </citation>
    <scope>NUCLEOTIDE SEQUENCE [LARGE SCALE GENOMIC DNA]</scope>
    <source>
        <strain evidence="2 3">SF28073</strain>
    </source>
</reference>
<dbReference type="Gene3D" id="1.10.260.40">
    <property type="entry name" value="lambda repressor-like DNA-binding domains"/>
    <property type="match status" value="1"/>
</dbReference>
<organism evidence="2 3">
    <name type="scientific">Enterococcus faecalis</name>
    <name type="common">Streptococcus faecalis</name>
    <dbReference type="NCBI Taxonomy" id="1351"/>
    <lineage>
        <taxon>Bacteria</taxon>
        <taxon>Bacillati</taxon>
        <taxon>Bacillota</taxon>
        <taxon>Bacilli</taxon>
        <taxon>Lactobacillales</taxon>
        <taxon>Enterococcaceae</taxon>
        <taxon>Enterococcus</taxon>
    </lineage>
</organism>
<dbReference type="SMART" id="SM00530">
    <property type="entry name" value="HTH_XRE"/>
    <property type="match status" value="1"/>
</dbReference>
<evidence type="ECO:0000313" key="3">
    <source>
        <dbReference type="Proteomes" id="UP000516122"/>
    </source>
</evidence>
<dbReference type="PROSITE" id="PS50943">
    <property type="entry name" value="HTH_CROC1"/>
    <property type="match status" value="1"/>
</dbReference>
<evidence type="ECO:0000256" key="1">
    <source>
        <dbReference type="ARBA" id="ARBA00023125"/>
    </source>
</evidence>